<name>A0A0F9EQI6_9ZZZZ</name>
<evidence type="ECO:0000259" key="6">
    <source>
        <dbReference type="PROSITE" id="PS51332"/>
    </source>
</evidence>
<dbReference type="InterPro" id="IPR006158">
    <property type="entry name" value="Cobalamin-bd"/>
</dbReference>
<dbReference type="SUPFAM" id="SSF102114">
    <property type="entry name" value="Radical SAM enzymes"/>
    <property type="match status" value="1"/>
</dbReference>
<dbReference type="AlphaFoldDB" id="A0A0F9EQI6"/>
<evidence type="ECO:0000256" key="5">
    <source>
        <dbReference type="ARBA" id="ARBA00023014"/>
    </source>
</evidence>
<reference evidence="7" key="1">
    <citation type="journal article" date="2015" name="Nature">
        <title>Complex archaea that bridge the gap between prokaryotes and eukaryotes.</title>
        <authorList>
            <person name="Spang A."/>
            <person name="Saw J.H."/>
            <person name="Jorgensen S.L."/>
            <person name="Zaremba-Niedzwiedzka K."/>
            <person name="Martijn J."/>
            <person name="Lind A.E."/>
            <person name="van Eijk R."/>
            <person name="Schleper C."/>
            <person name="Guy L."/>
            <person name="Ettema T.J."/>
        </authorList>
    </citation>
    <scope>NUCLEOTIDE SEQUENCE</scope>
</reference>
<dbReference type="GO" id="GO:0003824">
    <property type="term" value="F:catalytic activity"/>
    <property type="evidence" value="ECO:0007669"/>
    <property type="project" value="InterPro"/>
</dbReference>
<organism evidence="7">
    <name type="scientific">marine sediment metagenome</name>
    <dbReference type="NCBI Taxonomy" id="412755"/>
    <lineage>
        <taxon>unclassified sequences</taxon>
        <taxon>metagenomes</taxon>
        <taxon>ecological metagenomes</taxon>
    </lineage>
</organism>
<evidence type="ECO:0000256" key="2">
    <source>
        <dbReference type="ARBA" id="ARBA00022691"/>
    </source>
</evidence>
<gene>
    <name evidence="7" type="ORF">LCGC14_2338290</name>
</gene>
<dbReference type="InterPro" id="IPR051198">
    <property type="entry name" value="BchE-like"/>
</dbReference>
<dbReference type="InterPro" id="IPR058240">
    <property type="entry name" value="rSAM_sf"/>
</dbReference>
<sequence>MRVLLVPPTFNYTKDYPSFLSFSDFPSGFGYIAASLKEAGHEVIGLNPNNIVGYPSAKLMLQDVLSRKVAEVKPDLIGLGGLCTDYSFLSDAIRIIRAVDPNIPIVLGGQIVTNDAQDVYQLLKPDYAIIGEAEKTIVELANDLPEPGILKAHPIRNLNTLPFPDYEPFGVQEMLDKYSMATRLLYRYSRPDPQPFTIVASRGCPFRCTFCIHGPR</sequence>
<dbReference type="GO" id="GO:0051536">
    <property type="term" value="F:iron-sulfur cluster binding"/>
    <property type="evidence" value="ECO:0007669"/>
    <property type="project" value="UniProtKB-KW"/>
</dbReference>
<keyword evidence="5" id="KW-0411">Iron-sulfur</keyword>
<accession>A0A0F9EQI6</accession>
<dbReference type="EMBL" id="LAZR01033766">
    <property type="protein sequence ID" value="KKL47165.1"/>
    <property type="molecule type" value="Genomic_DNA"/>
</dbReference>
<dbReference type="CDD" id="cd02068">
    <property type="entry name" value="radical_SAM_B12_BD"/>
    <property type="match status" value="1"/>
</dbReference>
<keyword evidence="3" id="KW-0479">Metal-binding</keyword>
<evidence type="ECO:0000256" key="4">
    <source>
        <dbReference type="ARBA" id="ARBA00023004"/>
    </source>
</evidence>
<protein>
    <recommendedName>
        <fullName evidence="6">B12-binding domain-containing protein</fullName>
    </recommendedName>
</protein>
<feature type="non-terminal residue" evidence="7">
    <location>
        <position position="216"/>
    </location>
</feature>
<dbReference type="PANTHER" id="PTHR43409">
    <property type="entry name" value="ANAEROBIC MAGNESIUM-PROTOPORPHYRIN IX MONOMETHYL ESTER CYCLASE-RELATED"/>
    <property type="match status" value="1"/>
</dbReference>
<dbReference type="GO" id="GO:0046872">
    <property type="term" value="F:metal ion binding"/>
    <property type="evidence" value="ECO:0007669"/>
    <property type="project" value="UniProtKB-KW"/>
</dbReference>
<keyword evidence="4" id="KW-0408">Iron</keyword>
<dbReference type="Gene3D" id="3.40.50.280">
    <property type="entry name" value="Cobalamin-binding domain"/>
    <property type="match status" value="1"/>
</dbReference>
<feature type="domain" description="B12-binding" evidence="6">
    <location>
        <begin position="7"/>
        <end position="151"/>
    </location>
</feature>
<dbReference type="InterPro" id="IPR036724">
    <property type="entry name" value="Cobalamin-bd_sf"/>
</dbReference>
<dbReference type="Pfam" id="PF02310">
    <property type="entry name" value="B12-binding"/>
    <property type="match status" value="1"/>
</dbReference>
<evidence type="ECO:0000256" key="1">
    <source>
        <dbReference type="ARBA" id="ARBA00001966"/>
    </source>
</evidence>
<dbReference type="InterPro" id="IPR007197">
    <property type="entry name" value="rSAM"/>
</dbReference>
<comment type="cofactor">
    <cofactor evidence="1">
        <name>[4Fe-4S] cluster</name>
        <dbReference type="ChEBI" id="CHEBI:49883"/>
    </cofactor>
</comment>
<dbReference type="SFLD" id="SFLDS00029">
    <property type="entry name" value="Radical_SAM"/>
    <property type="match status" value="1"/>
</dbReference>
<comment type="caution">
    <text evidence="7">The sequence shown here is derived from an EMBL/GenBank/DDBJ whole genome shotgun (WGS) entry which is preliminary data.</text>
</comment>
<keyword evidence="2" id="KW-0949">S-adenosyl-L-methionine</keyword>
<dbReference type="GO" id="GO:0031419">
    <property type="term" value="F:cobalamin binding"/>
    <property type="evidence" value="ECO:0007669"/>
    <property type="project" value="InterPro"/>
</dbReference>
<proteinExistence type="predicted"/>
<evidence type="ECO:0000313" key="7">
    <source>
        <dbReference type="EMBL" id="KKL47165.1"/>
    </source>
</evidence>
<dbReference type="PROSITE" id="PS51332">
    <property type="entry name" value="B12_BINDING"/>
    <property type="match status" value="1"/>
</dbReference>
<evidence type="ECO:0000256" key="3">
    <source>
        <dbReference type="ARBA" id="ARBA00022723"/>
    </source>
</evidence>
<dbReference type="SUPFAM" id="SSF52242">
    <property type="entry name" value="Cobalamin (vitamin B12)-binding domain"/>
    <property type="match status" value="1"/>
</dbReference>
<dbReference type="SFLD" id="SFLDG01082">
    <property type="entry name" value="B12-binding_domain_containing"/>
    <property type="match status" value="1"/>
</dbReference>